<name>A0AC35UG53_9BILA</name>
<proteinExistence type="predicted"/>
<dbReference type="WBParaSite" id="RSKR_0001122100.1">
    <property type="protein sequence ID" value="RSKR_0001122100.1"/>
    <property type="gene ID" value="RSKR_0001122100"/>
</dbReference>
<evidence type="ECO:0000313" key="2">
    <source>
        <dbReference type="WBParaSite" id="RSKR_0001122100.1"/>
    </source>
</evidence>
<sequence>MRNPSATIPKGIGGPPVAGMDPRKGKLMCIKVRMLDDTVAVFHLGHKADGQSLFDEVCRHLNLIESDYFGLEFVDCYGNRCWLDKDKSILRQITTTHSDARFYFIVKFYPPSSTDIEEEYTRYLVSLQIRRDLGRGELLCNENTAALLISYYVQSDCGDFSEIDYPDHSYLSAMSFIPKQTPSFQIKVMENHKSICGMSPSDCDLSILETSRKCEFYGEGALNHNEESDTFVPQIIMRKPQNQNNVNPLQESKSAGKIESSQYCVTQTSKSYNVSQTNETRTKSMYNPKTTDNSDRHCVSDFEGSEIGMPNVIYSKVYSAKNKQTNNNNIDSLNALYATVIPHDTDDVDDNISLSMPNVAKGEKLQLRTHFFASEIPTKSASGENFNEYQVRTNKNNIPKDFDYDSEGSYRLGEDVSSASDLLSNIGSADPRALNTVFTAKRVGDVLVKTVVTANVKKEDIESDESKNKTYGVGVKNMSSSYVRMHSKNVFSVL</sequence>
<evidence type="ECO:0000313" key="1">
    <source>
        <dbReference type="Proteomes" id="UP000095286"/>
    </source>
</evidence>
<protein>
    <submittedName>
        <fullName evidence="2">Moesin/ezrin/radixin homolog 1</fullName>
    </submittedName>
</protein>
<dbReference type="Proteomes" id="UP000095286">
    <property type="component" value="Unplaced"/>
</dbReference>
<organism evidence="1 2">
    <name type="scientific">Rhabditophanes sp. KR3021</name>
    <dbReference type="NCBI Taxonomy" id="114890"/>
    <lineage>
        <taxon>Eukaryota</taxon>
        <taxon>Metazoa</taxon>
        <taxon>Ecdysozoa</taxon>
        <taxon>Nematoda</taxon>
        <taxon>Chromadorea</taxon>
        <taxon>Rhabditida</taxon>
        <taxon>Tylenchina</taxon>
        <taxon>Panagrolaimomorpha</taxon>
        <taxon>Strongyloidoidea</taxon>
        <taxon>Alloionematidae</taxon>
        <taxon>Rhabditophanes</taxon>
    </lineage>
</organism>
<accession>A0AC35UG53</accession>
<reference evidence="2" key="1">
    <citation type="submission" date="2016-11" db="UniProtKB">
        <authorList>
            <consortium name="WormBaseParasite"/>
        </authorList>
    </citation>
    <scope>IDENTIFICATION</scope>
    <source>
        <strain evidence="2">KR3021</strain>
    </source>
</reference>